<gene>
    <name evidence="1" type="ORF">Rhopal_003384-T1</name>
</gene>
<protein>
    <submittedName>
        <fullName evidence="1">Uncharacterized protein</fullName>
    </submittedName>
</protein>
<accession>A0AAV5GJI8</accession>
<proteinExistence type="predicted"/>
<evidence type="ECO:0000313" key="2">
    <source>
        <dbReference type="Proteomes" id="UP001342314"/>
    </source>
</evidence>
<dbReference type="EMBL" id="BQKY01000006">
    <property type="protein sequence ID" value="GJN90373.1"/>
    <property type="molecule type" value="Genomic_DNA"/>
</dbReference>
<keyword evidence="2" id="KW-1185">Reference proteome</keyword>
<evidence type="ECO:0000313" key="1">
    <source>
        <dbReference type="EMBL" id="GJN90373.1"/>
    </source>
</evidence>
<dbReference type="AlphaFoldDB" id="A0AAV5GJI8"/>
<name>A0AAV5GJI8_9BASI</name>
<organism evidence="1 2">
    <name type="scientific">Rhodotorula paludigena</name>
    <dbReference type="NCBI Taxonomy" id="86838"/>
    <lineage>
        <taxon>Eukaryota</taxon>
        <taxon>Fungi</taxon>
        <taxon>Dikarya</taxon>
        <taxon>Basidiomycota</taxon>
        <taxon>Pucciniomycotina</taxon>
        <taxon>Microbotryomycetes</taxon>
        <taxon>Sporidiobolales</taxon>
        <taxon>Sporidiobolaceae</taxon>
        <taxon>Rhodotorula</taxon>
    </lineage>
</organism>
<sequence>MVHPLAPLQYTRTPLIADLRLSTVWSEIRRSTLPLEAIAQLLPWGLLYHSLLPFCEAFNPDIVAPRTGPPPWTLSLEYFYQLIHPDVWTLLEFDEDCDRIACEELRRRRGAIERGEEGDAGGLRDMLYEHV</sequence>
<dbReference type="Proteomes" id="UP001342314">
    <property type="component" value="Unassembled WGS sequence"/>
</dbReference>
<reference evidence="1 2" key="1">
    <citation type="submission" date="2021-12" db="EMBL/GenBank/DDBJ databases">
        <title>High titer production of polyol ester of fatty acids by Rhodotorula paludigena BS15 towards product separation-free biomass refinery.</title>
        <authorList>
            <person name="Mano J."/>
            <person name="Ono H."/>
            <person name="Tanaka T."/>
            <person name="Naito K."/>
            <person name="Sushida H."/>
            <person name="Ike M."/>
            <person name="Tokuyasu K."/>
            <person name="Kitaoka M."/>
        </authorList>
    </citation>
    <scope>NUCLEOTIDE SEQUENCE [LARGE SCALE GENOMIC DNA]</scope>
    <source>
        <strain evidence="1 2">BS15</strain>
    </source>
</reference>
<comment type="caution">
    <text evidence="1">The sequence shown here is derived from an EMBL/GenBank/DDBJ whole genome shotgun (WGS) entry which is preliminary data.</text>
</comment>